<evidence type="ECO:0000256" key="2">
    <source>
        <dbReference type="ARBA" id="ARBA00022484"/>
    </source>
</evidence>
<keyword evidence="5" id="KW-0547">Nucleotide-binding</keyword>
<keyword evidence="3" id="KW-0808">Transferase</keyword>
<dbReference type="SUPFAM" id="SSF52540">
    <property type="entry name" value="P-loop containing nucleoside triphosphate hydrolases"/>
    <property type="match status" value="1"/>
</dbReference>
<keyword evidence="8" id="KW-0067">ATP-binding</keyword>
<keyword evidence="2" id="KW-0696">RNA-directed RNA polymerase</keyword>
<dbReference type="PROSITE" id="PS51743">
    <property type="entry name" value="ALPHAVIRUS_MT"/>
    <property type="match status" value="1"/>
</dbReference>
<dbReference type="Pfam" id="PF00978">
    <property type="entry name" value="RdRP_2"/>
    <property type="match status" value="1"/>
</dbReference>
<reference evidence="16" key="1">
    <citation type="journal article" date="2020" name="Front. Microbiol.">
        <title>A Mixed Infection of Helenium Virus S With Two Distinct Isolates of Butterbur Mosaic Virus, One of Which Has a Major Deletion in an Essential Gene.</title>
        <authorList>
            <person name="Hammond J."/>
            <person name="Reinsel M."/>
            <person name="Grinstead S."/>
            <person name="Lockhart B."/>
            <person name="Jordan R."/>
            <person name="Mollov D."/>
        </authorList>
    </citation>
    <scope>NUCLEOTIDE SEQUENCE</scope>
    <source>
        <strain evidence="16">ButMV-A</strain>
    </source>
</reference>
<dbReference type="Gene3D" id="2.60.120.590">
    <property type="entry name" value="Alpha-ketoglutarate-dependent dioxygenase AlkB-like"/>
    <property type="match status" value="1"/>
</dbReference>
<dbReference type="InterPro" id="IPR008041">
    <property type="entry name" value="Peptidase_C23"/>
</dbReference>
<dbReference type="InterPro" id="IPR027417">
    <property type="entry name" value="P-loop_NTPase"/>
</dbReference>
<dbReference type="GO" id="GO:0016817">
    <property type="term" value="F:hydrolase activity, acting on acid anhydrides"/>
    <property type="evidence" value="ECO:0007669"/>
    <property type="project" value="InterPro"/>
</dbReference>
<dbReference type="GO" id="GO:0003968">
    <property type="term" value="F:RNA-directed RNA polymerase activity"/>
    <property type="evidence" value="ECO:0007669"/>
    <property type="project" value="UniProtKB-KW"/>
</dbReference>
<sequence>MSLTYRSPIEEALTSFTSAEQSLIADPAVKHYSDIERAEFKLFNYAIPAYAKEKLLTAGIYLSPFSGIPHSHPVCKTLENYILYKCLPPLLDNTFYFVGIKDAKLNFLKQRHKDLGMISLINRFVTSMDCLRYPNAFVNTQSRSISSNPDTRFTDNSDTLRDLLPNCIKLKARKLFLHDELHYWSLKELRVFLSALKPEVVVGTVVYPPELLVGCRSSLNPWCYTYEIKGNNLIYSPDGVMSESYEQPINGGYLLKTAKIHLPTGDTYCVDLLASKFSHHLIAITRGDRKTKKWANFNNFDATTHSGLVRTSRGLGPCLAIPYPIVNRLYRYLRSLLRPDVQSAMSKLSQLMPEPTAFQIKFTQEFSQLVIKTNPMNSMIDAKCFDAFKCFLLKSFPTWFAKMFNINKAFALDDFVGSMEAFHFSVELDSIRDDHGFSFDFTTDYFQGCEENDLLELMQRFECGDSNASRDRPTYRYEISRYIFNIPGTHAFCMNVFNKLGVAYFSSPGLRTLTASDVEGMIMELCAAHKLLRFLWNKKKTSVYSHSLCDNLNKELNKCRVLKTFHESGIKFFIGPYRRNQNFLEHQAHNPKSCLNPATALLYSSICNEINIAAVKLKASGAIYGPVKTMARVMTTSGKSDDLEGRAVESVSAEGITMDDACNVRSAANEEHRPESNSQFEAPLSIWTHGCGLQIPVYSANGLEDLALSAPDRLGNRAAGWYTRDGVTGYNYSGGSHQSLGWPAWIDLMLEAHNVNPALYDSFLYQVYDANGRIGFHADDEDIFIVGGSVHTFSWDGSCYFSFSCRSSITAHEVNGPVHFQMPSGFQIDHKHSVTQCSKGRKSMTFRKLSSRAELVAEEAAVKENGDDPSTADAVEEVQEVEEEEPLNFSMHGCDVSITKFNVAELKGIEKQVPGDGDCFYHCVGLKLAMQGHELRALMREKFRRSGVQDPNLERQLQPCIYTELEGISFCASTTGLNIDVYNVDSGDLFSFRANDLGSGIAIKLKSEHFTYLEPYNNCYLKAIASHLGRSEFEVELAIYGAGMHSIQKAISEDHGLDYEQLEVCFNLFSIQAFCTTPEGPLVLNSSGKIKGFYRLSRDHVEFDPKVAKDYKSKHLVVGQQKLGQSLDLTTVLAMLGTQVKAELKFEFAKTLEQSLRLGTTGVISSELFSTFPGFKFTKEEESAEVNLTTIVGTFGCGKSSALVQILGHLKDSPLLIVSPRRKLCENLESNLCKALGPKKGKTVDKLRQLDSNWAIMTFERALMQVGSLGTGTTIILDEAQLYPPGYVDLIHYLGQGDQHLILLGDPCQSDYDNELDRATFTDREADICRILNGVSYKYAVLSKRFSNPELEGRLPCKIELNTGGFEVAPFVLHGLESLIAEAEPVIMLVSSFAEKKAACAYLPHGSEVYTFGESTGMTIETGYILISTASQACSEKRWITALSRFRLGPIFVSSMECSESNIILSFRNRALGRFLTRTAQLGDLLSMLPGNPEFVDNLTPRVGKNEGLAEEKLRGDPWLKAELFLGQVEDEQVLEDVIELVQEPYFKTHIPRCDLEGVRAHWAHKIMAKEHRELRLGYLVSNQFADDHHKGQGVSLTNAAERFEAIYPKHRASDTVTFIMAARKRLRFSNPRVECRKLNEAKVYGQFMLKEFLKRVPIKKSHNKTFMDKARAAFEEKKLAKSSAVIENHSNRSCRDWLADTGLVFLKSQHCTKFDNRFRDAKAGQSIVCFQHSVLCRLAPYMRYIEMKVNEVLPDNFYIHSGKGLDELSTWVQKYSFEGICTESDYEAFDASQDQYIMAFELALMRYLLLPEDLISDYIFIKTHLGSKIGNFAIMRFSGEASTFLFNTLANMLFTFLKYDLKGNEAICFAGDDMCANSHLRSSDEHNSFLKKLKLKAKVQYVSKPTFCGWNLCSDGIYKKPQLVFERLCIAKETGNLKNCIDNYAIEVSYAYRLGERALQRMDEEETRSYFNCVRVIIKNKHHMKSNVRDLFTALE</sequence>
<dbReference type="CDD" id="cd23245">
    <property type="entry name" value="Betaflexiviridae_RdRp"/>
    <property type="match status" value="1"/>
</dbReference>
<dbReference type="SUPFAM" id="SSF51197">
    <property type="entry name" value="Clavaminate synthase-like"/>
    <property type="match status" value="1"/>
</dbReference>
<dbReference type="InterPro" id="IPR003323">
    <property type="entry name" value="OTU_dom"/>
</dbReference>
<dbReference type="GO" id="GO:0006396">
    <property type="term" value="P:RNA processing"/>
    <property type="evidence" value="ECO:0007669"/>
    <property type="project" value="InterPro"/>
</dbReference>
<evidence type="ECO:0000256" key="3">
    <source>
        <dbReference type="ARBA" id="ARBA00022679"/>
    </source>
</evidence>
<dbReference type="PROSITE" id="PS51657">
    <property type="entry name" value="PSRV_HELICASE"/>
    <property type="match status" value="1"/>
</dbReference>
<feature type="domain" description="Peptidase C23" evidence="13">
    <location>
        <begin position="1015"/>
        <end position="1105"/>
    </location>
</feature>
<dbReference type="GO" id="GO:0016556">
    <property type="term" value="P:mRNA modification"/>
    <property type="evidence" value="ECO:0007669"/>
    <property type="project" value="InterPro"/>
</dbReference>
<dbReference type="PROSITE" id="PS50507">
    <property type="entry name" value="RDRP_SSRNA_POS"/>
    <property type="match status" value="1"/>
</dbReference>
<evidence type="ECO:0000256" key="5">
    <source>
        <dbReference type="ARBA" id="ARBA00022741"/>
    </source>
</evidence>
<dbReference type="Pfam" id="PF01660">
    <property type="entry name" value="Vmethyltransf"/>
    <property type="match status" value="1"/>
</dbReference>
<dbReference type="GO" id="GO:0003724">
    <property type="term" value="F:RNA helicase activity"/>
    <property type="evidence" value="ECO:0007669"/>
    <property type="project" value="UniProtKB-EC"/>
</dbReference>
<evidence type="ECO:0000256" key="8">
    <source>
        <dbReference type="ARBA" id="ARBA00022840"/>
    </source>
</evidence>
<evidence type="ECO:0000256" key="7">
    <source>
        <dbReference type="ARBA" id="ARBA00022806"/>
    </source>
</evidence>
<feature type="domain" description="RdRp catalytic" evidence="11">
    <location>
        <begin position="1780"/>
        <end position="1887"/>
    </location>
</feature>
<evidence type="ECO:0000256" key="6">
    <source>
        <dbReference type="ARBA" id="ARBA00022801"/>
    </source>
</evidence>
<evidence type="ECO:0000313" key="16">
    <source>
        <dbReference type="EMBL" id="QQX32734.1"/>
    </source>
</evidence>
<dbReference type="InterPro" id="IPR037151">
    <property type="entry name" value="AlkB-like_sf"/>
</dbReference>
<comment type="catalytic activity">
    <reaction evidence="10">
        <text>ATP + H2O = ADP + phosphate + H(+)</text>
        <dbReference type="Rhea" id="RHEA:13065"/>
        <dbReference type="ChEBI" id="CHEBI:15377"/>
        <dbReference type="ChEBI" id="CHEBI:15378"/>
        <dbReference type="ChEBI" id="CHEBI:30616"/>
        <dbReference type="ChEBI" id="CHEBI:43474"/>
        <dbReference type="ChEBI" id="CHEBI:456216"/>
        <dbReference type="EC" id="3.6.4.13"/>
    </reaction>
</comment>
<evidence type="ECO:0000259" key="13">
    <source>
        <dbReference type="PROSITE" id="PS51492"/>
    </source>
</evidence>
<proteinExistence type="inferred from homology"/>
<name>A0A7U0RB13_9VIRU</name>
<keyword evidence="4" id="KW-0548">Nucleotidyltransferase</keyword>
<dbReference type="PROSITE" id="PS51492">
    <property type="entry name" value="PEPTIDASE_C23"/>
    <property type="match status" value="1"/>
</dbReference>
<dbReference type="GO" id="GO:0039694">
    <property type="term" value="P:viral RNA genome replication"/>
    <property type="evidence" value="ECO:0007669"/>
    <property type="project" value="InterPro"/>
</dbReference>
<dbReference type="SUPFAM" id="SSF56672">
    <property type="entry name" value="DNA/RNA polymerases"/>
    <property type="match status" value="1"/>
</dbReference>
<evidence type="ECO:0000256" key="9">
    <source>
        <dbReference type="ARBA" id="ARBA00022953"/>
    </source>
</evidence>
<evidence type="ECO:0000259" key="15">
    <source>
        <dbReference type="PROSITE" id="PS51743"/>
    </source>
</evidence>
<dbReference type="InterPro" id="IPR007094">
    <property type="entry name" value="RNA-dir_pol_PSvirus"/>
</dbReference>
<dbReference type="PROSITE" id="PS50802">
    <property type="entry name" value="OTU"/>
    <property type="match status" value="1"/>
</dbReference>
<dbReference type="CDD" id="cd22792">
    <property type="entry name" value="OTU_RDRP-like"/>
    <property type="match status" value="1"/>
</dbReference>
<evidence type="ECO:0000256" key="1">
    <source>
        <dbReference type="ARBA" id="ARBA00008513"/>
    </source>
</evidence>
<feature type="domain" description="(+)RNA virus helicase C-terminal" evidence="14">
    <location>
        <begin position="1160"/>
        <end position="1447"/>
    </location>
</feature>
<accession>A0A7U0RB13</accession>
<comment type="similarity">
    <text evidence="1">Belongs to the potexviruses/carlaviruses RNA replication protein family.</text>
</comment>
<evidence type="ECO:0000259" key="11">
    <source>
        <dbReference type="PROSITE" id="PS50507"/>
    </source>
</evidence>
<feature type="domain" description="Alphavirus-like MT" evidence="15">
    <location>
        <begin position="63"/>
        <end position="254"/>
    </location>
</feature>
<evidence type="ECO:0000256" key="4">
    <source>
        <dbReference type="ARBA" id="ARBA00022695"/>
    </source>
</evidence>
<keyword evidence="7" id="KW-0347">Helicase</keyword>
<dbReference type="GO" id="GO:0008174">
    <property type="term" value="F:mRNA methyltransferase activity"/>
    <property type="evidence" value="ECO:0007669"/>
    <property type="project" value="UniProtKB-UniRule"/>
</dbReference>
<dbReference type="GO" id="GO:0006351">
    <property type="term" value="P:DNA-templated transcription"/>
    <property type="evidence" value="ECO:0007669"/>
    <property type="project" value="InterPro"/>
</dbReference>
<dbReference type="Pfam" id="PF05379">
    <property type="entry name" value="Peptidase_C23"/>
    <property type="match status" value="1"/>
</dbReference>
<dbReference type="GO" id="GO:0005524">
    <property type="term" value="F:ATP binding"/>
    <property type="evidence" value="ECO:0007669"/>
    <property type="project" value="UniProtKB-KW"/>
</dbReference>
<dbReference type="InterPro" id="IPR001788">
    <property type="entry name" value="RNA-dep_RNA_pol_alsuvir"/>
</dbReference>
<keyword evidence="9" id="KW-0693">Viral RNA replication</keyword>
<protein>
    <submittedName>
        <fullName evidence="16">Replicase</fullName>
    </submittedName>
</protein>
<dbReference type="InterPro" id="IPR043502">
    <property type="entry name" value="DNA/RNA_pol_sf"/>
</dbReference>
<dbReference type="InterPro" id="IPR002588">
    <property type="entry name" value="Alphavirus-like_MT_dom"/>
</dbReference>
<organism evidence="16">
    <name type="scientific">Butterbur mosaic virus</name>
    <dbReference type="NCBI Taxonomy" id="666859"/>
    <lineage>
        <taxon>Viruses</taxon>
        <taxon>Riboviria</taxon>
        <taxon>Orthornavirae</taxon>
        <taxon>Kitrinoviricota</taxon>
        <taxon>Alsuviricetes</taxon>
        <taxon>Tymovirales</taxon>
        <taxon>Betaflexiviridae</taxon>
        <taxon>Quinvirinae</taxon>
        <taxon>Carlavirus</taxon>
        <taxon>Carlavirus petasitis</taxon>
    </lineage>
</organism>
<keyword evidence="6" id="KW-0378">Hydrolase</keyword>
<dbReference type="EMBL" id="MW207173">
    <property type="protein sequence ID" value="QQX32734.1"/>
    <property type="molecule type" value="Genomic_RNA"/>
</dbReference>
<dbReference type="Pfam" id="PF01443">
    <property type="entry name" value="Viral_helicase1"/>
    <property type="match status" value="1"/>
</dbReference>
<dbReference type="Gene3D" id="3.40.50.300">
    <property type="entry name" value="P-loop containing nucleotide triphosphate hydrolases"/>
    <property type="match status" value="1"/>
</dbReference>
<dbReference type="InterPro" id="IPR027351">
    <property type="entry name" value="(+)RNA_virus_helicase_core_dom"/>
</dbReference>
<evidence type="ECO:0000259" key="12">
    <source>
        <dbReference type="PROSITE" id="PS50802"/>
    </source>
</evidence>
<evidence type="ECO:0000259" key="14">
    <source>
        <dbReference type="PROSITE" id="PS51657"/>
    </source>
</evidence>
<evidence type="ECO:0000256" key="10">
    <source>
        <dbReference type="ARBA" id="ARBA00047984"/>
    </source>
</evidence>
<dbReference type="GO" id="GO:0003723">
    <property type="term" value="F:RNA binding"/>
    <property type="evidence" value="ECO:0007669"/>
    <property type="project" value="InterPro"/>
</dbReference>
<feature type="domain" description="OTU" evidence="12">
    <location>
        <begin position="908"/>
        <end position="1016"/>
    </location>
</feature>